<dbReference type="Proteomes" id="UP001527925">
    <property type="component" value="Unassembled WGS sequence"/>
</dbReference>
<evidence type="ECO:0000256" key="2">
    <source>
        <dbReference type="SAM" id="Phobius"/>
    </source>
</evidence>
<keyword evidence="2" id="KW-0472">Membrane</keyword>
<keyword evidence="2" id="KW-1133">Transmembrane helix</keyword>
<organism evidence="3 4">
    <name type="scientific">Polyrhizophydium stewartii</name>
    <dbReference type="NCBI Taxonomy" id="2732419"/>
    <lineage>
        <taxon>Eukaryota</taxon>
        <taxon>Fungi</taxon>
        <taxon>Fungi incertae sedis</taxon>
        <taxon>Chytridiomycota</taxon>
        <taxon>Chytridiomycota incertae sedis</taxon>
        <taxon>Chytridiomycetes</taxon>
        <taxon>Rhizophydiales</taxon>
        <taxon>Rhizophydiales incertae sedis</taxon>
        <taxon>Polyrhizophydium</taxon>
    </lineage>
</organism>
<comment type="caution">
    <text evidence="3">The sequence shown here is derived from an EMBL/GenBank/DDBJ whole genome shotgun (WGS) entry which is preliminary data.</text>
</comment>
<feature type="region of interest" description="Disordered" evidence="1">
    <location>
        <begin position="336"/>
        <end position="355"/>
    </location>
</feature>
<keyword evidence="4" id="KW-1185">Reference proteome</keyword>
<evidence type="ECO:0000313" key="3">
    <source>
        <dbReference type="EMBL" id="KAL2915247.1"/>
    </source>
</evidence>
<accession>A0ABR4N6T0</accession>
<name>A0ABR4N6T0_9FUNG</name>
<evidence type="ECO:0000313" key="4">
    <source>
        <dbReference type="Proteomes" id="UP001527925"/>
    </source>
</evidence>
<protein>
    <submittedName>
        <fullName evidence="3">Uncharacterized protein</fullName>
    </submittedName>
</protein>
<sequence>MSGVRPSCISFTDLAAGLAQLSTLHDFADEMLVASDFGSPGFKACPPNAREVFEAFFDFGDDAKLYTNCPATATSSCYIACSESISLAQSGVYAPTTSCTSASFDVYIPGTSTLLANATANSLALPPFWFDELPPTRYLQAVRYLANDCSLGTAVRIEMFPVWDKCTQLAGKNVFIQSQVGNGSLTHRACTDAACSVGCVSQNVVSAAGSATSACVAAKDNVMTSVGVNTFIKLSGIFDAVKLIPSDPTQPKQPLGPKSNDFNNDAAFSSLRTFFLIAGTIFGVTLFAVIIGFATGCIVFSKLICCGGGGSKTTPGYVVREAAPNTSPYQNIGLGTFQAPSPPAAPAAPAASRQH</sequence>
<reference evidence="3 4" key="1">
    <citation type="submission" date="2023-09" db="EMBL/GenBank/DDBJ databases">
        <title>Pangenome analysis of Batrachochytrium dendrobatidis and related Chytrids.</title>
        <authorList>
            <person name="Yacoub M.N."/>
            <person name="Stajich J.E."/>
            <person name="James T.Y."/>
        </authorList>
    </citation>
    <scope>NUCLEOTIDE SEQUENCE [LARGE SCALE GENOMIC DNA]</scope>
    <source>
        <strain evidence="3 4">JEL0888</strain>
    </source>
</reference>
<feature type="transmembrane region" description="Helical" evidence="2">
    <location>
        <begin position="274"/>
        <end position="300"/>
    </location>
</feature>
<proteinExistence type="predicted"/>
<gene>
    <name evidence="3" type="ORF">HK105_205112</name>
</gene>
<evidence type="ECO:0000256" key="1">
    <source>
        <dbReference type="SAM" id="MobiDB-lite"/>
    </source>
</evidence>
<keyword evidence="2" id="KW-0812">Transmembrane</keyword>
<dbReference type="EMBL" id="JADGIZ020000025">
    <property type="protein sequence ID" value="KAL2915247.1"/>
    <property type="molecule type" value="Genomic_DNA"/>
</dbReference>